<dbReference type="GO" id="GO:0005634">
    <property type="term" value="C:nucleus"/>
    <property type="evidence" value="ECO:0007669"/>
    <property type="project" value="UniProtKB-SubCell"/>
</dbReference>
<dbReference type="Proteomes" id="UP000596660">
    <property type="component" value="Unplaced"/>
</dbReference>
<reference evidence="7" key="2">
    <citation type="submission" date="2021-03" db="UniProtKB">
        <authorList>
            <consortium name="EnsemblPlants"/>
        </authorList>
    </citation>
    <scope>IDENTIFICATION</scope>
</reference>
<dbReference type="PANTHER" id="PTHR31391">
    <property type="entry name" value="B3 DOMAIN-CONTAINING PROTEIN OS11G0197600-RELATED"/>
    <property type="match status" value="1"/>
</dbReference>
<dbReference type="Gramene" id="AUR62017523-RA">
    <property type="protein sequence ID" value="AUR62017523-RA:cds"/>
    <property type="gene ID" value="AUR62017523"/>
</dbReference>
<evidence type="ECO:0000256" key="3">
    <source>
        <dbReference type="ARBA" id="ARBA00023125"/>
    </source>
</evidence>
<keyword evidence="5" id="KW-0539">Nucleus</keyword>
<evidence type="ECO:0000256" key="4">
    <source>
        <dbReference type="ARBA" id="ARBA00023163"/>
    </source>
</evidence>
<evidence type="ECO:0000313" key="8">
    <source>
        <dbReference type="Proteomes" id="UP000596660"/>
    </source>
</evidence>
<keyword evidence="4" id="KW-0804">Transcription</keyword>
<protein>
    <recommendedName>
        <fullName evidence="6">TF-B3 domain-containing protein</fullName>
    </recommendedName>
</protein>
<evidence type="ECO:0000256" key="5">
    <source>
        <dbReference type="ARBA" id="ARBA00023242"/>
    </source>
</evidence>
<comment type="subcellular location">
    <subcellularLocation>
        <location evidence="1">Nucleus</location>
    </subcellularLocation>
</comment>
<proteinExistence type="predicted"/>
<accession>A0A803LRE4</accession>
<dbReference type="GO" id="GO:0003677">
    <property type="term" value="F:DNA binding"/>
    <property type="evidence" value="ECO:0007669"/>
    <property type="project" value="UniProtKB-KW"/>
</dbReference>
<feature type="domain" description="TF-B3" evidence="6">
    <location>
        <begin position="194"/>
        <end position="294"/>
    </location>
</feature>
<dbReference type="Pfam" id="PF02362">
    <property type="entry name" value="B3"/>
    <property type="match status" value="1"/>
</dbReference>
<dbReference type="InterPro" id="IPR015300">
    <property type="entry name" value="DNA-bd_pseudobarrel_sf"/>
</dbReference>
<evidence type="ECO:0000313" key="7">
    <source>
        <dbReference type="EnsemblPlants" id="AUR62017523-RA:cds"/>
    </source>
</evidence>
<dbReference type="PROSITE" id="PS50863">
    <property type="entry name" value="B3"/>
    <property type="match status" value="2"/>
</dbReference>
<keyword evidence="3" id="KW-0238">DNA-binding</keyword>
<dbReference type="CDD" id="cd10017">
    <property type="entry name" value="B3_DNA"/>
    <property type="match status" value="2"/>
</dbReference>
<dbReference type="SUPFAM" id="SSF101936">
    <property type="entry name" value="DNA-binding pseudobarrel domain"/>
    <property type="match status" value="2"/>
</dbReference>
<dbReference type="AlphaFoldDB" id="A0A803LRE4"/>
<evidence type="ECO:0000256" key="1">
    <source>
        <dbReference type="ARBA" id="ARBA00004123"/>
    </source>
</evidence>
<dbReference type="PANTHER" id="PTHR31391:SF106">
    <property type="entry name" value="B3 DOMAIN-CONTAINING PROTEIN OS01G0723500"/>
    <property type="match status" value="1"/>
</dbReference>
<organism evidence="7 8">
    <name type="scientific">Chenopodium quinoa</name>
    <name type="common">Quinoa</name>
    <dbReference type="NCBI Taxonomy" id="63459"/>
    <lineage>
        <taxon>Eukaryota</taxon>
        <taxon>Viridiplantae</taxon>
        <taxon>Streptophyta</taxon>
        <taxon>Embryophyta</taxon>
        <taxon>Tracheophyta</taxon>
        <taxon>Spermatophyta</taxon>
        <taxon>Magnoliopsida</taxon>
        <taxon>eudicotyledons</taxon>
        <taxon>Gunneridae</taxon>
        <taxon>Pentapetalae</taxon>
        <taxon>Caryophyllales</taxon>
        <taxon>Chenopodiaceae</taxon>
        <taxon>Chenopodioideae</taxon>
        <taxon>Atripliceae</taxon>
        <taxon>Chenopodium</taxon>
    </lineage>
</organism>
<dbReference type="Gene3D" id="2.40.330.10">
    <property type="entry name" value="DNA-binding pseudobarrel domain"/>
    <property type="match status" value="2"/>
</dbReference>
<evidence type="ECO:0000256" key="2">
    <source>
        <dbReference type="ARBA" id="ARBA00023015"/>
    </source>
</evidence>
<reference evidence="7" key="1">
    <citation type="journal article" date="2017" name="Nature">
        <title>The genome of Chenopodium quinoa.</title>
        <authorList>
            <person name="Jarvis D.E."/>
            <person name="Ho Y.S."/>
            <person name="Lightfoot D.J."/>
            <person name="Schmoeckel S.M."/>
            <person name="Li B."/>
            <person name="Borm T.J.A."/>
            <person name="Ohyanagi H."/>
            <person name="Mineta K."/>
            <person name="Michell C.T."/>
            <person name="Saber N."/>
            <person name="Kharbatia N.M."/>
            <person name="Rupper R.R."/>
            <person name="Sharp A.R."/>
            <person name="Dally N."/>
            <person name="Boughton B.A."/>
            <person name="Woo Y.H."/>
            <person name="Gao G."/>
            <person name="Schijlen E.G.W.M."/>
            <person name="Guo X."/>
            <person name="Momin A.A."/>
            <person name="Negrao S."/>
            <person name="Al-Babili S."/>
            <person name="Gehring C."/>
            <person name="Roessner U."/>
            <person name="Jung C."/>
            <person name="Murphy K."/>
            <person name="Arold S.T."/>
            <person name="Gojobori T."/>
            <person name="van der Linden C.G."/>
            <person name="van Loo E.N."/>
            <person name="Jellen E.N."/>
            <person name="Maughan P.J."/>
            <person name="Tester M."/>
        </authorList>
    </citation>
    <scope>NUCLEOTIDE SEQUENCE [LARGE SCALE GENOMIC DNA]</scope>
    <source>
        <strain evidence="7">cv. PI 614886</strain>
    </source>
</reference>
<dbReference type="SMART" id="SM01019">
    <property type="entry name" value="B3"/>
    <property type="match status" value="1"/>
</dbReference>
<feature type="domain" description="TF-B3" evidence="6">
    <location>
        <begin position="372"/>
        <end position="434"/>
    </location>
</feature>
<dbReference type="EnsemblPlants" id="AUR62017523-RA">
    <property type="protein sequence ID" value="AUR62017523-RA:cds"/>
    <property type="gene ID" value="AUR62017523"/>
</dbReference>
<name>A0A803LRE4_CHEQI</name>
<evidence type="ECO:0000259" key="6">
    <source>
        <dbReference type="PROSITE" id="PS50863"/>
    </source>
</evidence>
<dbReference type="InterPro" id="IPR044837">
    <property type="entry name" value="REM16-like"/>
</dbReference>
<dbReference type="InterPro" id="IPR003340">
    <property type="entry name" value="B3_DNA-bd"/>
</dbReference>
<keyword evidence="8" id="KW-1185">Reference proteome</keyword>
<keyword evidence="2" id="KW-0805">Transcription regulation</keyword>
<sequence length="434" mass="49632">MISVMERLEAFKSQNPHFKAIMRPTYVSKLYRMKVEFLKKGSFSPAELEALVSIMQIAERSSSTGTPSISKSITSLEAMGVRVFGLDEPLVGNAKEEVSWDTIAGYDQQKRYDEANFEFCVTIFNMSGCEIDYDQVFQNRIIDLAQQVQEISSCDNDDDLSLEAKDIHIIDETETETTSVMHNIEAFEPQKPHFKVVMHHNNVSNQYRLSFPINHVRENLTIVSKKLKLILKRSVDEKWYNLRLNVYAKNNLAQVGSAGWGNFVRDNELHIGDACVFELVDPRTAMYKRNYEKEEKIEENDVSVEIIDEIKPNLNDVASVASLDDTLDSTHSSTDDEASSSFKSKGYDYISPNLKKKLTRKLDGITSQHPHFKRIMYPSNVRDQKKLRVPLEHASTYFPRKSKEIILKGPNGKSHHVRFYTGKACVEIIGGWRS</sequence>